<dbReference type="GO" id="GO:1902201">
    <property type="term" value="P:negative regulation of bacterial-type flagellum-dependent cell motility"/>
    <property type="evidence" value="ECO:0007669"/>
    <property type="project" value="TreeGrafter"/>
</dbReference>
<dbReference type="NCBIfam" id="NF007135">
    <property type="entry name" value="PRK09581.1"/>
    <property type="match status" value="1"/>
</dbReference>
<evidence type="ECO:0000259" key="5">
    <source>
        <dbReference type="PROSITE" id="PS50887"/>
    </source>
</evidence>
<dbReference type="PROSITE" id="PS50887">
    <property type="entry name" value="GGDEF"/>
    <property type="match status" value="1"/>
</dbReference>
<dbReference type="FunFam" id="3.40.50.2300:FF:000574">
    <property type="entry name" value="Response regulator PleD"/>
    <property type="match status" value="1"/>
</dbReference>
<dbReference type="Pfam" id="PF00072">
    <property type="entry name" value="Response_reg"/>
    <property type="match status" value="2"/>
</dbReference>
<dbReference type="CDD" id="cd17538">
    <property type="entry name" value="REC_D1_PleD-like"/>
    <property type="match status" value="1"/>
</dbReference>
<feature type="domain" description="GGDEF" evidence="5">
    <location>
        <begin position="322"/>
        <end position="457"/>
    </location>
</feature>
<dbReference type="Proteomes" id="UP000094622">
    <property type="component" value="Unassembled WGS sequence"/>
</dbReference>
<dbReference type="GO" id="GO:0052621">
    <property type="term" value="F:diguanylate cyclase activity"/>
    <property type="evidence" value="ECO:0007669"/>
    <property type="project" value="UniProtKB-EC"/>
</dbReference>
<dbReference type="SUPFAM" id="SSF52172">
    <property type="entry name" value="CheY-like"/>
    <property type="match status" value="2"/>
</dbReference>
<dbReference type="PROSITE" id="PS50110">
    <property type="entry name" value="RESPONSE_REGULATORY"/>
    <property type="match status" value="2"/>
</dbReference>
<dbReference type="PANTHER" id="PTHR45138">
    <property type="entry name" value="REGULATORY COMPONENTS OF SENSORY TRANSDUCTION SYSTEM"/>
    <property type="match status" value="1"/>
</dbReference>
<evidence type="ECO:0000259" key="4">
    <source>
        <dbReference type="PROSITE" id="PS50110"/>
    </source>
</evidence>
<organism evidence="6 7">
    <name type="scientific">Methylobrevis pamukkalensis</name>
    <dbReference type="NCBI Taxonomy" id="1439726"/>
    <lineage>
        <taxon>Bacteria</taxon>
        <taxon>Pseudomonadati</taxon>
        <taxon>Pseudomonadota</taxon>
        <taxon>Alphaproteobacteria</taxon>
        <taxon>Hyphomicrobiales</taxon>
        <taxon>Pleomorphomonadaceae</taxon>
        <taxon>Methylobrevis</taxon>
    </lineage>
</organism>
<feature type="domain" description="Response regulatory" evidence="4">
    <location>
        <begin position="4"/>
        <end position="120"/>
    </location>
</feature>
<feature type="domain" description="Response regulatory" evidence="4">
    <location>
        <begin position="157"/>
        <end position="272"/>
    </location>
</feature>
<keyword evidence="3" id="KW-0597">Phosphoprotein</keyword>
<dbReference type="CDD" id="cd17539">
    <property type="entry name" value="psREC-like_D2_PleD"/>
    <property type="match status" value="1"/>
</dbReference>
<dbReference type="GO" id="GO:0043709">
    <property type="term" value="P:cell adhesion involved in single-species biofilm formation"/>
    <property type="evidence" value="ECO:0007669"/>
    <property type="project" value="TreeGrafter"/>
</dbReference>
<dbReference type="FunFam" id="3.30.70.270:FF:000001">
    <property type="entry name" value="Diguanylate cyclase domain protein"/>
    <property type="match status" value="1"/>
</dbReference>
<dbReference type="NCBIfam" id="TIGR00254">
    <property type="entry name" value="GGDEF"/>
    <property type="match status" value="1"/>
</dbReference>
<evidence type="ECO:0000313" key="6">
    <source>
        <dbReference type="EMBL" id="ODN70014.1"/>
    </source>
</evidence>
<proteinExistence type="predicted"/>
<gene>
    <name evidence="6" type="primary">pleD_3</name>
    <name evidence="6" type="ORF">A6302_02670</name>
</gene>
<dbReference type="Gene3D" id="3.40.50.2300">
    <property type="match status" value="2"/>
</dbReference>
<accession>A0A1E3H146</accession>
<dbReference type="SMART" id="SM00448">
    <property type="entry name" value="REC"/>
    <property type="match status" value="2"/>
</dbReference>
<keyword evidence="7" id="KW-1185">Reference proteome</keyword>
<comment type="caution">
    <text evidence="6">The sequence shown here is derived from an EMBL/GenBank/DDBJ whole genome shotgun (WGS) entry which is preliminary data.</text>
</comment>
<reference evidence="6 7" key="1">
    <citation type="submission" date="2016-07" db="EMBL/GenBank/DDBJ databases">
        <title>Draft Genome Sequence of Methylobrevis pamukkalensis PK2.</title>
        <authorList>
            <person name="Vasilenko O.V."/>
            <person name="Doronina N.V."/>
            <person name="Shmareva M.N."/>
            <person name="Tarlachkov S.V."/>
            <person name="Mustakhimov I."/>
            <person name="Trotsenko Y.A."/>
        </authorList>
    </citation>
    <scope>NUCLEOTIDE SEQUENCE [LARGE SCALE GENOMIC DNA]</scope>
    <source>
        <strain evidence="6 7">PK2</strain>
    </source>
</reference>
<evidence type="ECO:0000256" key="3">
    <source>
        <dbReference type="PROSITE-ProRule" id="PRU00169"/>
    </source>
</evidence>
<dbReference type="InterPro" id="IPR011006">
    <property type="entry name" value="CheY-like_superfamily"/>
</dbReference>
<protein>
    <recommendedName>
        <fullName evidence="1">diguanylate cyclase</fullName>
        <ecNumber evidence="1">2.7.7.65</ecNumber>
    </recommendedName>
</protein>
<dbReference type="InterPro" id="IPR001789">
    <property type="entry name" value="Sig_transdc_resp-reg_receiver"/>
</dbReference>
<comment type="catalytic activity">
    <reaction evidence="2">
        <text>2 GTP = 3',3'-c-di-GMP + 2 diphosphate</text>
        <dbReference type="Rhea" id="RHEA:24898"/>
        <dbReference type="ChEBI" id="CHEBI:33019"/>
        <dbReference type="ChEBI" id="CHEBI:37565"/>
        <dbReference type="ChEBI" id="CHEBI:58805"/>
        <dbReference type="EC" id="2.7.7.65"/>
    </reaction>
</comment>
<sequence>MTARILVVDDVSANVKLLEARLTAEYFDVVTAASGPEALDFVARSHCDIILLDVMMPGMDGFEVCRRIKSDPRSAHIPVIMVTALDQPSDRVRGLEAGADDFLTKPVSDLALLTRVKSLARLKMLTDELHSRATAGDMAGLAEALRDADPSRAGPGRVLVVDDRRSSFERIVTALSREHAVDVETSPQDALFKAAEGTYELVIVNIALADYDALRLCSQLRSLERTRALPILLIAEPEDNLRLMRGLDLGVNDYLLRPIDRNELLARCRTQIRRKRFTDRLRDTVQQTMELAMTDGLTGLHNRRYLDSHLAPLVTQANSRGNDLSLLIVDIDHFKAVNDTYGHDVGDDVLREFARRLTRNVRGVDIACRLGGEEFVVVMPDTDQPFALMIAERLRERIAGELFPVAGGLKDLEITVSIGLATAIRPHDTPERMLKRADVALYSAKRCGRNRVVADAA</sequence>
<dbReference type="InterPro" id="IPR029787">
    <property type="entry name" value="Nucleotide_cyclase"/>
</dbReference>
<comment type="caution">
    <text evidence="3">Lacks conserved residue(s) required for the propagation of feature annotation.</text>
</comment>
<dbReference type="PANTHER" id="PTHR45138:SF9">
    <property type="entry name" value="DIGUANYLATE CYCLASE DGCM-RELATED"/>
    <property type="match status" value="1"/>
</dbReference>
<dbReference type="CDD" id="cd01949">
    <property type="entry name" value="GGDEF"/>
    <property type="match status" value="1"/>
</dbReference>
<dbReference type="EMBL" id="MCRJ01000065">
    <property type="protein sequence ID" value="ODN70014.1"/>
    <property type="molecule type" value="Genomic_DNA"/>
</dbReference>
<dbReference type="InterPro" id="IPR043128">
    <property type="entry name" value="Rev_trsase/Diguanyl_cyclase"/>
</dbReference>
<dbReference type="Pfam" id="PF00990">
    <property type="entry name" value="GGDEF"/>
    <property type="match status" value="1"/>
</dbReference>
<dbReference type="SMART" id="SM00267">
    <property type="entry name" value="GGDEF"/>
    <property type="match status" value="1"/>
</dbReference>
<dbReference type="GO" id="GO:0005886">
    <property type="term" value="C:plasma membrane"/>
    <property type="evidence" value="ECO:0007669"/>
    <property type="project" value="TreeGrafter"/>
</dbReference>
<dbReference type="InterPro" id="IPR000160">
    <property type="entry name" value="GGDEF_dom"/>
</dbReference>
<name>A0A1E3H146_9HYPH</name>
<dbReference type="AlphaFoldDB" id="A0A1E3H146"/>
<dbReference type="GO" id="GO:0000160">
    <property type="term" value="P:phosphorelay signal transduction system"/>
    <property type="evidence" value="ECO:0007669"/>
    <property type="project" value="InterPro"/>
</dbReference>
<dbReference type="EC" id="2.7.7.65" evidence="1"/>
<dbReference type="RefSeq" id="WP_069307213.1">
    <property type="nucleotide sequence ID" value="NZ_MCRJ01000065.1"/>
</dbReference>
<feature type="modified residue" description="4-aspartylphosphate" evidence="3">
    <location>
        <position position="53"/>
    </location>
</feature>
<dbReference type="SUPFAM" id="SSF55073">
    <property type="entry name" value="Nucleotide cyclase"/>
    <property type="match status" value="1"/>
</dbReference>
<dbReference type="OrthoDB" id="9812260at2"/>
<dbReference type="Gene3D" id="3.30.70.270">
    <property type="match status" value="1"/>
</dbReference>
<evidence type="ECO:0000313" key="7">
    <source>
        <dbReference type="Proteomes" id="UP000094622"/>
    </source>
</evidence>
<dbReference type="PATRIC" id="fig|1439726.3.peg.2814"/>
<dbReference type="InterPro" id="IPR050469">
    <property type="entry name" value="Diguanylate_Cyclase"/>
</dbReference>
<evidence type="ECO:0000256" key="2">
    <source>
        <dbReference type="ARBA" id="ARBA00034247"/>
    </source>
</evidence>
<evidence type="ECO:0000256" key="1">
    <source>
        <dbReference type="ARBA" id="ARBA00012528"/>
    </source>
</evidence>